<dbReference type="Proteomes" id="UP000095751">
    <property type="component" value="Unassembled WGS sequence"/>
</dbReference>
<gene>
    <name evidence="2" type="ORF">FRACYDRAFT_244985</name>
</gene>
<dbReference type="InParanoid" id="A0A1E7F1B0"/>
<feature type="compositionally biased region" description="Low complexity" evidence="1">
    <location>
        <begin position="659"/>
        <end position="673"/>
    </location>
</feature>
<feature type="region of interest" description="Disordered" evidence="1">
    <location>
        <begin position="456"/>
        <end position="476"/>
    </location>
</feature>
<feature type="compositionally biased region" description="Polar residues" evidence="1">
    <location>
        <begin position="674"/>
        <end position="683"/>
    </location>
</feature>
<feature type="region of interest" description="Disordered" evidence="1">
    <location>
        <begin position="657"/>
        <end position="748"/>
    </location>
</feature>
<evidence type="ECO:0000313" key="3">
    <source>
        <dbReference type="Proteomes" id="UP000095751"/>
    </source>
</evidence>
<feature type="compositionally biased region" description="Low complexity" evidence="1">
    <location>
        <begin position="272"/>
        <end position="288"/>
    </location>
</feature>
<feature type="compositionally biased region" description="Basic and acidic residues" evidence="1">
    <location>
        <begin position="870"/>
        <end position="885"/>
    </location>
</feature>
<protein>
    <submittedName>
        <fullName evidence="2">Uncharacterized protein</fullName>
    </submittedName>
</protein>
<dbReference type="AlphaFoldDB" id="A0A1E7F1B0"/>
<evidence type="ECO:0000313" key="2">
    <source>
        <dbReference type="EMBL" id="OEU11865.1"/>
    </source>
</evidence>
<feature type="region of interest" description="Disordered" evidence="1">
    <location>
        <begin position="505"/>
        <end position="527"/>
    </location>
</feature>
<feature type="compositionally biased region" description="Low complexity" evidence="1">
    <location>
        <begin position="587"/>
        <end position="605"/>
    </location>
</feature>
<dbReference type="EMBL" id="KV784366">
    <property type="protein sequence ID" value="OEU11865.1"/>
    <property type="molecule type" value="Genomic_DNA"/>
</dbReference>
<feature type="compositionally biased region" description="Basic and acidic residues" evidence="1">
    <location>
        <begin position="456"/>
        <end position="465"/>
    </location>
</feature>
<accession>A0A1E7F1B0</accession>
<reference evidence="2 3" key="1">
    <citation type="submission" date="2016-09" db="EMBL/GenBank/DDBJ databases">
        <title>Extensive genetic diversity and differential bi-allelic expression allows diatom success in the polar Southern Ocean.</title>
        <authorList>
            <consortium name="DOE Joint Genome Institute"/>
            <person name="Mock T."/>
            <person name="Otillar R.P."/>
            <person name="Strauss J."/>
            <person name="Dupont C."/>
            <person name="Frickenhaus S."/>
            <person name="Maumus F."/>
            <person name="Mcmullan M."/>
            <person name="Sanges R."/>
            <person name="Schmutz J."/>
            <person name="Toseland A."/>
            <person name="Valas R."/>
            <person name="Veluchamy A."/>
            <person name="Ward B.J."/>
            <person name="Allen A."/>
            <person name="Barry K."/>
            <person name="Falciatore A."/>
            <person name="Ferrante M."/>
            <person name="Fortunato A.E."/>
            <person name="Gloeckner G."/>
            <person name="Gruber A."/>
            <person name="Hipkin R."/>
            <person name="Janech M."/>
            <person name="Kroth P."/>
            <person name="Leese F."/>
            <person name="Lindquist E."/>
            <person name="Lyon B.R."/>
            <person name="Martin J."/>
            <person name="Mayer C."/>
            <person name="Parker M."/>
            <person name="Quesneville H."/>
            <person name="Raymond J."/>
            <person name="Uhlig C."/>
            <person name="Valentin K.U."/>
            <person name="Worden A.Z."/>
            <person name="Armbrust E.V."/>
            <person name="Bowler C."/>
            <person name="Green B."/>
            <person name="Moulton V."/>
            <person name="Van Oosterhout C."/>
            <person name="Grigoriev I."/>
        </authorList>
    </citation>
    <scope>NUCLEOTIDE SEQUENCE [LARGE SCALE GENOMIC DNA]</scope>
    <source>
        <strain evidence="2 3">CCMP1102</strain>
    </source>
</reference>
<feature type="compositionally biased region" description="Low complexity" evidence="1">
    <location>
        <begin position="716"/>
        <end position="748"/>
    </location>
</feature>
<feature type="region of interest" description="Disordered" evidence="1">
    <location>
        <begin position="264"/>
        <end position="288"/>
    </location>
</feature>
<feature type="region of interest" description="Disordered" evidence="1">
    <location>
        <begin position="856"/>
        <end position="885"/>
    </location>
</feature>
<dbReference type="KEGG" id="fcy:FRACYDRAFT_244985"/>
<proteinExistence type="predicted"/>
<organism evidence="2 3">
    <name type="scientific">Fragilariopsis cylindrus CCMP1102</name>
    <dbReference type="NCBI Taxonomy" id="635003"/>
    <lineage>
        <taxon>Eukaryota</taxon>
        <taxon>Sar</taxon>
        <taxon>Stramenopiles</taxon>
        <taxon>Ochrophyta</taxon>
        <taxon>Bacillariophyta</taxon>
        <taxon>Bacillariophyceae</taxon>
        <taxon>Bacillariophycidae</taxon>
        <taxon>Bacillariales</taxon>
        <taxon>Bacillariaceae</taxon>
        <taxon>Fragilariopsis</taxon>
    </lineage>
</organism>
<evidence type="ECO:0000256" key="1">
    <source>
        <dbReference type="SAM" id="MobiDB-lite"/>
    </source>
</evidence>
<feature type="region of interest" description="Disordered" evidence="1">
    <location>
        <begin position="587"/>
        <end position="629"/>
    </location>
</feature>
<feature type="compositionally biased region" description="Polar residues" evidence="1">
    <location>
        <begin position="857"/>
        <end position="869"/>
    </location>
</feature>
<keyword evidence="3" id="KW-1185">Reference proteome</keyword>
<sequence>MPSLSSPLLNNNLAANVTTNNYDPSSYALASVESSATATATAIRRGCSSGGGTAGTASVSATTMMQNNEICSGTTDINLMSRKRTTYDINDTGILLLPGTTSNMILIERFLFWQIIWNKLHALGWILETQGNQLRDDFYFFPPHAIKTTTISDYGRNGSSRRSLSSNLKPNIDFFDDELRIMHCLITDSRYTLLEPKISMICNEYKEYLFQLKVLQSLKSSEDDASRIHINHIFPHSIYTPNKQMMDYIQNRVQIRLSSLSNATFGGGHSPSSITRGTPNTTTGATASSSALSYSKMMIMTIKRKAIEEEAENFMRTKVKKDTIRQTTMIAADANANNNDVHNNNATNNRSQQNHQMLAHHHPRHHNYNNINNAVLQNHHYHLLQQQQQLHQQQQQQHNEQQQRLLLQEIARRKRMTTTTTPTATAPASDNRDTTAAAMGTSHIASSIAVLTRNNDREAKAKAKSDNGGNNKAGRTAITNDDIRKLDVLCDDASFISKKPPIIGNKESAAIDNDNSNSHNNKSDDGKNLLLSKNCGNIIYLELMGDSIEEYCTYEQDAKERTEICLELVRNVTSNCGRFLARKEVGYSGSGNNSGENGTTTNKNNKVVEDDDEDETNNNNTNNNDDDESFWYELEEEQAVFITKLDLEELEITKDVTSKKTPTTASSPALSSTNENNINTGNRTTAAAAAAPPPPEAASTATNADAGYGKLKRRISSVSSMSSTPSSYSTTSKTKRTSSCGSPTLSSSSDYATAVARISSSCGNSGSESVRAKYIRQKAVKDVKMEERRRKPLLKRNLMTKCIPTLSRYPLDDPTVNRDRTAADVPEFNTLRNFSSHTGIPVGNGDDGTILPPATDEPTSYNTSSTACSENEKAIDEKQKQPSSVDEKLDAYYSKHPNKNKHVRFCVMCGERRQCNRSSNEYRKGDIFIPNQNRGVCSWCDTNVVWNVITPAPPATTNESTISMQTTTPTIPVDETTLELKWCKGCKNFRCWTAFCNNGMATKCDPCREKQSLKYLQKVYTKDLDSAGRAGKNIIAMNNMNSMNTNHMNYNHIP</sequence>
<name>A0A1E7F1B0_9STRA</name>